<reference evidence="2 3" key="1">
    <citation type="submission" date="2022-11" db="EMBL/GenBank/DDBJ databases">
        <title>Whole genome sequence of Eschrichtius robustus ER-17-0199.</title>
        <authorList>
            <person name="Bruniche-Olsen A."/>
            <person name="Black A.N."/>
            <person name="Fields C.J."/>
            <person name="Walden K."/>
            <person name="Dewoody J.A."/>
        </authorList>
    </citation>
    <scope>NUCLEOTIDE SEQUENCE [LARGE SCALE GENOMIC DNA]</scope>
    <source>
        <strain evidence="2">ER-17-0199</strain>
        <tissue evidence="2">Blubber</tissue>
    </source>
</reference>
<feature type="region of interest" description="Disordered" evidence="1">
    <location>
        <begin position="90"/>
        <end position="126"/>
    </location>
</feature>
<gene>
    <name evidence="2" type="ORF">J1605_007542</name>
</gene>
<evidence type="ECO:0000313" key="2">
    <source>
        <dbReference type="EMBL" id="KAJ8784986.1"/>
    </source>
</evidence>
<proteinExistence type="predicted"/>
<feature type="compositionally biased region" description="Low complexity" evidence="1">
    <location>
        <begin position="105"/>
        <end position="117"/>
    </location>
</feature>
<keyword evidence="3" id="KW-1185">Reference proteome</keyword>
<organism evidence="2 3">
    <name type="scientific">Eschrichtius robustus</name>
    <name type="common">California gray whale</name>
    <name type="synonym">Eschrichtius gibbosus</name>
    <dbReference type="NCBI Taxonomy" id="9764"/>
    <lineage>
        <taxon>Eukaryota</taxon>
        <taxon>Metazoa</taxon>
        <taxon>Chordata</taxon>
        <taxon>Craniata</taxon>
        <taxon>Vertebrata</taxon>
        <taxon>Euteleostomi</taxon>
        <taxon>Mammalia</taxon>
        <taxon>Eutheria</taxon>
        <taxon>Laurasiatheria</taxon>
        <taxon>Artiodactyla</taxon>
        <taxon>Whippomorpha</taxon>
        <taxon>Cetacea</taxon>
        <taxon>Mysticeti</taxon>
        <taxon>Eschrichtiidae</taxon>
        <taxon>Eschrichtius</taxon>
    </lineage>
</organism>
<dbReference type="Proteomes" id="UP001159641">
    <property type="component" value="Unassembled WGS sequence"/>
</dbReference>
<protein>
    <submittedName>
        <fullName evidence="2">Uncharacterized protein</fullName>
    </submittedName>
</protein>
<evidence type="ECO:0000313" key="3">
    <source>
        <dbReference type="Proteomes" id="UP001159641"/>
    </source>
</evidence>
<comment type="caution">
    <text evidence="2">The sequence shown here is derived from an EMBL/GenBank/DDBJ whole genome shotgun (WGS) entry which is preliminary data.</text>
</comment>
<dbReference type="PROSITE" id="PS51257">
    <property type="entry name" value="PROKAR_LIPOPROTEIN"/>
    <property type="match status" value="1"/>
</dbReference>
<accession>A0AB34H1N7</accession>
<evidence type="ECO:0000256" key="1">
    <source>
        <dbReference type="SAM" id="MobiDB-lite"/>
    </source>
</evidence>
<dbReference type="AlphaFoldDB" id="A0AB34H1N7"/>
<sequence>MKKERTPLGSEESWMASLGSVLSCMDWLNAPGLGSLTSAEAFASLSAQNTSLRLQRGQCVWGEGPRGLSFLESIHLASLREKSKKTTKGYIPEVSPVTSGAQKWPESPFFIESSSSPPRQPAPLRSPHLLSELGVVSVVFPN</sequence>
<dbReference type="EMBL" id="JAIQCJ010002027">
    <property type="protein sequence ID" value="KAJ8784986.1"/>
    <property type="molecule type" value="Genomic_DNA"/>
</dbReference>
<name>A0AB34H1N7_ESCRO</name>